<protein>
    <submittedName>
        <fullName evidence="1">Tail tube protein</fullName>
    </submittedName>
</protein>
<dbReference type="Pfam" id="PF06199">
    <property type="entry name" value="Phage_tail_2"/>
    <property type="match status" value="1"/>
</dbReference>
<evidence type="ECO:0000313" key="1">
    <source>
        <dbReference type="EMBL" id="DAF86782.1"/>
    </source>
</evidence>
<proteinExistence type="predicted"/>
<sequence length="160" mass="18206">MGVIKGRDLAIWLEESETNLKRLAKDRSCSISVEAETKTVTGKTNGKWVKKRAIRLSWSMTSSHLYTHDGFDYLFEKMVNMEPVIVTFSPIRSTIYDEQTWDDTKRYRGEAYITQLSGSADLGDIGQVSISLEGSGPLSRVDFTDESGRIFDRTFDDKFE</sequence>
<dbReference type="InterPro" id="IPR011855">
    <property type="entry name" value="Phgtail_TP901_1"/>
</dbReference>
<reference evidence="1" key="1">
    <citation type="journal article" date="2021" name="Proc. Natl. Acad. Sci. U.S.A.">
        <title>A Catalog of Tens of Thousands of Viruses from Human Metagenomes Reveals Hidden Associations with Chronic Diseases.</title>
        <authorList>
            <person name="Tisza M.J."/>
            <person name="Buck C.B."/>
        </authorList>
    </citation>
    <scope>NUCLEOTIDE SEQUENCE</scope>
    <source>
        <strain evidence="1">CtvuW5</strain>
    </source>
</reference>
<name>A0A8S5TX50_9CAUD</name>
<accession>A0A8S5TX50</accession>
<dbReference type="EMBL" id="BK015953">
    <property type="protein sequence ID" value="DAF86782.1"/>
    <property type="molecule type" value="Genomic_DNA"/>
</dbReference>
<organism evidence="1">
    <name type="scientific">Siphoviridae sp. ctvuW5</name>
    <dbReference type="NCBI Taxonomy" id="2825725"/>
    <lineage>
        <taxon>Viruses</taxon>
        <taxon>Duplodnaviria</taxon>
        <taxon>Heunggongvirae</taxon>
        <taxon>Uroviricota</taxon>
        <taxon>Caudoviricetes</taxon>
    </lineage>
</organism>